<dbReference type="InterPro" id="IPR035913">
    <property type="entry name" value="RPB5-like_sf"/>
</dbReference>
<keyword evidence="7" id="KW-1185">Reference proteome</keyword>
<dbReference type="Gene3D" id="3.40.1340.10">
    <property type="entry name" value="RNA polymerase, Rpb5, N-terminal domain"/>
    <property type="match status" value="1"/>
</dbReference>
<dbReference type="GO" id="GO:0006366">
    <property type="term" value="P:transcription by RNA polymerase II"/>
    <property type="evidence" value="ECO:0007669"/>
    <property type="project" value="TreeGrafter"/>
</dbReference>
<evidence type="ECO:0000256" key="1">
    <source>
        <dbReference type="ARBA" id="ARBA00004123"/>
    </source>
</evidence>
<evidence type="ECO:0000256" key="3">
    <source>
        <dbReference type="ARBA" id="ARBA00025765"/>
    </source>
</evidence>
<sequence>MAARAGLGYITPPKPSDNNTTCILNKGDTGALESQRYYLARKTVLEMLRDRGCVVDDSEVDRTLSEFRSVFGEKPDVDQLRICVPFLSRPSKKILVIFCGPLEINKAKATGIILNILNKESLHRIILVLENKINHFARTVFEECQVKMEMFPITELFANITKHVAAPKIEILSTMEKEQLLKKYELADKQLPYMLESDAIARYYGLEKKQVVKVTYNSKNTGLLVTYRCVI</sequence>
<evidence type="ECO:0000313" key="7">
    <source>
        <dbReference type="Proteomes" id="UP000245207"/>
    </source>
</evidence>
<dbReference type="EMBL" id="PKPP01012827">
    <property type="protein sequence ID" value="PWA41794.1"/>
    <property type="molecule type" value="Genomic_DNA"/>
</dbReference>
<gene>
    <name evidence="6" type="ORF">CTI12_AA550840</name>
</gene>
<dbReference type="SUPFAM" id="SSF55287">
    <property type="entry name" value="RPB5-like RNA polymerase subunit"/>
    <property type="match status" value="1"/>
</dbReference>
<dbReference type="InterPro" id="IPR005571">
    <property type="entry name" value="RNA_pol_Rpb5_N"/>
</dbReference>
<feature type="domain" description="RNA polymerase subunit H/Rpb5 C-terminal" evidence="4">
    <location>
        <begin position="159"/>
        <end position="230"/>
    </location>
</feature>
<dbReference type="OrthoDB" id="248779at2759"/>
<evidence type="ECO:0000259" key="5">
    <source>
        <dbReference type="Pfam" id="PF03871"/>
    </source>
</evidence>
<dbReference type="PANTHER" id="PTHR10535">
    <property type="entry name" value="DNA-DIRECTED RNA POLYMERASES I, II, AND III SUBUNIT RPABC1"/>
    <property type="match status" value="1"/>
</dbReference>
<dbReference type="GO" id="GO:0003899">
    <property type="term" value="F:DNA-directed RNA polymerase activity"/>
    <property type="evidence" value="ECO:0007669"/>
    <property type="project" value="InterPro"/>
</dbReference>
<dbReference type="AlphaFoldDB" id="A0A2U1KYK6"/>
<evidence type="ECO:0000259" key="4">
    <source>
        <dbReference type="Pfam" id="PF01191"/>
    </source>
</evidence>
<evidence type="ECO:0000256" key="2">
    <source>
        <dbReference type="ARBA" id="ARBA00023242"/>
    </source>
</evidence>
<evidence type="ECO:0000313" key="6">
    <source>
        <dbReference type="EMBL" id="PWA41794.1"/>
    </source>
</evidence>
<dbReference type="GO" id="GO:0006362">
    <property type="term" value="P:transcription elongation by RNA polymerase I"/>
    <property type="evidence" value="ECO:0007669"/>
    <property type="project" value="TreeGrafter"/>
</dbReference>
<dbReference type="InterPro" id="IPR000783">
    <property type="entry name" value="RNA_pol_subH/Rpb5_C"/>
</dbReference>
<comment type="caution">
    <text evidence="6">The sequence shown here is derived from an EMBL/GenBank/DDBJ whole genome shotgun (WGS) entry which is preliminary data.</text>
</comment>
<dbReference type="Pfam" id="PF03871">
    <property type="entry name" value="RNA_pol_Rpb5_N"/>
    <property type="match status" value="1"/>
</dbReference>
<dbReference type="GO" id="GO:0042797">
    <property type="term" value="P:tRNA transcription by RNA polymerase III"/>
    <property type="evidence" value="ECO:0007669"/>
    <property type="project" value="TreeGrafter"/>
</dbReference>
<dbReference type="Gene3D" id="3.90.940.20">
    <property type="entry name" value="RPB5-like RNA polymerase subunit"/>
    <property type="match status" value="1"/>
</dbReference>
<reference evidence="6 7" key="1">
    <citation type="journal article" date="2018" name="Mol. Plant">
        <title>The genome of Artemisia annua provides insight into the evolution of Asteraceae family and artemisinin biosynthesis.</title>
        <authorList>
            <person name="Shen Q."/>
            <person name="Zhang L."/>
            <person name="Liao Z."/>
            <person name="Wang S."/>
            <person name="Yan T."/>
            <person name="Shi P."/>
            <person name="Liu M."/>
            <person name="Fu X."/>
            <person name="Pan Q."/>
            <person name="Wang Y."/>
            <person name="Lv Z."/>
            <person name="Lu X."/>
            <person name="Zhang F."/>
            <person name="Jiang W."/>
            <person name="Ma Y."/>
            <person name="Chen M."/>
            <person name="Hao X."/>
            <person name="Li L."/>
            <person name="Tang Y."/>
            <person name="Lv G."/>
            <person name="Zhou Y."/>
            <person name="Sun X."/>
            <person name="Brodelius P.E."/>
            <person name="Rose J.K.C."/>
            <person name="Tang K."/>
        </authorList>
    </citation>
    <scope>NUCLEOTIDE SEQUENCE [LARGE SCALE GENOMIC DNA]</scope>
    <source>
        <strain evidence="7">cv. Huhao1</strain>
        <tissue evidence="6">Leaf</tissue>
    </source>
</reference>
<dbReference type="STRING" id="35608.A0A2U1KYK6"/>
<dbReference type="Proteomes" id="UP000245207">
    <property type="component" value="Unassembled WGS sequence"/>
</dbReference>
<dbReference type="PANTHER" id="PTHR10535:SF12">
    <property type="entry name" value="DNA-DIRECTED RNA POLYMERASE V SUBUNIT 5C"/>
    <property type="match status" value="1"/>
</dbReference>
<dbReference type="InterPro" id="IPR014381">
    <property type="entry name" value="Arch_Rpo5/euc_Rpb5"/>
</dbReference>
<comment type="subcellular location">
    <subcellularLocation>
        <location evidence="1">Nucleus</location>
    </subcellularLocation>
</comment>
<dbReference type="Pfam" id="PF01191">
    <property type="entry name" value="RNA_pol_Rpb5_C"/>
    <property type="match status" value="1"/>
</dbReference>
<name>A0A2U1KYK6_ARTAN</name>
<dbReference type="GO" id="GO:0055029">
    <property type="term" value="C:nuclear DNA-directed RNA polymerase complex"/>
    <property type="evidence" value="ECO:0007669"/>
    <property type="project" value="UniProtKB-ARBA"/>
</dbReference>
<proteinExistence type="inferred from homology"/>
<comment type="similarity">
    <text evidence="3">Belongs to the archaeal Rpo5/eukaryotic RPB5 RNA polymerase subunit family.</text>
</comment>
<dbReference type="FunFam" id="3.90.940.20:FF:000001">
    <property type="entry name" value="DNA-directed RNA polymerases I, II, and III subunit RPABC1"/>
    <property type="match status" value="1"/>
</dbReference>
<feature type="domain" description="RNA polymerase Rpb5 N-terminal" evidence="5">
    <location>
        <begin position="33"/>
        <end position="105"/>
    </location>
</feature>
<dbReference type="GO" id="GO:0003677">
    <property type="term" value="F:DNA binding"/>
    <property type="evidence" value="ECO:0007669"/>
    <property type="project" value="InterPro"/>
</dbReference>
<keyword evidence="2" id="KW-0539">Nucleus</keyword>
<dbReference type="InterPro" id="IPR036710">
    <property type="entry name" value="RNA_pol_Rpb5_N_sf"/>
</dbReference>
<dbReference type="PIRSF" id="PIRSF000747">
    <property type="entry name" value="RPB5"/>
    <property type="match status" value="1"/>
</dbReference>
<organism evidence="6 7">
    <name type="scientific">Artemisia annua</name>
    <name type="common">Sweet wormwood</name>
    <dbReference type="NCBI Taxonomy" id="35608"/>
    <lineage>
        <taxon>Eukaryota</taxon>
        <taxon>Viridiplantae</taxon>
        <taxon>Streptophyta</taxon>
        <taxon>Embryophyta</taxon>
        <taxon>Tracheophyta</taxon>
        <taxon>Spermatophyta</taxon>
        <taxon>Magnoliopsida</taxon>
        <taxon>eudicotyledons</taxon>
        <taxon>Gunneridae</taxon>
        <taxon>Pentapetalae</taxon>
        <taxon>asterids</taxon>
        <taxon>campanulids</taxon>
        <taxon>Asterales</taxon>
        <taxon>Asteraceae</taxon>
        <taxon>Asteroideae</taxon>
        <taxon>Anthemideae</taxon>
        <taxon>Artemisiinae</taxon>
        <taxon>Artemisia</taxon>
    </lineage>
</organism>
<accession>A0A2U1KYK6</accession>
<dbReference type="SUPFAM" id="SSF53036">
    <property type="entry name" value="Eukaryotic RPB5 N-terminal domain"/>
    <property type="match status" value="1"/>
</dbReference>
<protein>
    <submittedName>
        <fullName evidence="6">RNA polymerase II fifth largest subunit, E</fullName>
    </submittedName>
</protein>